<evidence type="ECO:0000313" key="1">
    <source>
        <dbReference type="EMBL" id="RKO84737.1"/>
    </source>
</evidence>
<keyword evidence="2" id="KW-1185">Reference proteome</keyword>
<gene>
    <name evidence="1" type="ORF">BDK51DRAFT_47479</name>
</gene>
<sequence>MKVFQKPLDKEESSTRLWIMTGVAGRQSAPSQCGCKKNLCHSALVPCMAVKFTPRFPAHVSIITSPPNSVCRLKLSLGSQPKDSFNTQLLKAYVLNKDDCLIYGANRAPYLSLSLTTTTVTQELLPIPGDAASVAVLGQLGTEMGSAGVAAAAGLQPLSKEPGTFVFTCLEVIHFSLDLVPVLDGSPSEDFLLQASILANRCHVEFYAAVMTSALRRPPPRTRTGDLAIPRRWSSVSSLTVHLVQVVASILADRCHGEFYAAVMTRALRRPPPRTTKGELAIPRRWSSVSSLPVPLVQLVGQAPTEPL</sequence>
<dbReference type="AlphaFoldDB" id="A0A4V1IPZ1"/>
<dbReference type="EMBL" id="KZ999782">
    <property type="protein sequence ID" value="RKO84737.1"/>
    <property type="molecule type" value="Genomic_DNA"/>
</dbReference>
<protein>
    <submittedName>
        <fullName evidence="1">Uncharacterized protein</fullName>
    </submittedName>
</protein>
<evidence type="ECO:0000313" key="2">
    <source>
        <dbReference type="Proteomes" id="UP000269721"/>
    </source>
</evidence>
<accession>A0A4V1IPZ1</accession>
<dbReference type="Proteomes" id="UP000269721">
    <property type="component" value="Unassembled WGS sequence"/>
</dbReference>
<reference evidence="2" key="1">
    <citation type="journal article" date="2018" name="Nat. Microbiol.">
        <title>Leveraging single-cell genomics to expand the fungal tree of life.</title>
        <authorList>
            <person name="Ahrendt S.R."/>
            <person name="Quandt C.A."/>
            <person name="Ciobanu D."/>
            <person name="Clum A."/>
            <person name="Salamov A."/>
            <person name="Andreopoulos B."/>
            <person name="Cheng J.F."/>
            <person name="Woyke T."/>
            <person name="Pelin A."/>
            <person name="Henrissat B."/>
            <person name="Reynolds N.K."/>
            <person name="Benny G.L."/>
            <person name="Smith M.E."/>
            <person name="James T.Y."/>
            <person name="Grigoriev I.V."/>
        </authorList>
    </citation>
    <scope>NUCLEOTIDE SEQUENCE [LARGE SCALE GENOMIC DNA]</scope>
</reference>
<proteinExistence type="predicted"/>
<organism evidence="1 2">
    <name type="scientific">Blyttiomyces helicus</name>
    <dbReference type="NCBI Taxonomy" id="388810"/>
    <lineage>
        <taxon>Eukaryota</taxon>
        <taxon>Fungi</taxon>
        <taxon>Fungi incertae sedis</taxon>
        <taxon>Chytridiomycota</taxon>
        <taxon>Chytridiomycota incertae sedis</taxon>
        <taxon>Chytridiomycetes</taxon>
        <taxon>Chytridiomycetes incertae sedis</taxon>
        <taxon>Blyttiomyces</taxon>
    </lineage>
</organism>
<name>A0A4V1IPZ1_9FUNG</name>